<dbReference type="InterPro" id="IPR032465">
    <property type="entry name" value="ACMSD"/>
</dbReference>
<dbReference type="SUPFAM" id="SSF51556">
    <property type="entry name" value="Metallo-dependent hydrolases"/>
    <property type="match status" value="1"/>
</dbReference>
<dbReference type="AlphaFoldDB" id="A0A0H3A3G4"/>
<name>A0A0H3A3G4_MYCA1</name>
<dbReference type="GO" id="GO:0016787">
    <property type="term" value="F:hydrolase activity"/>
    <property type="evidence" value="ECO:0007669"/>
    <property type="project" value="UniProtKB-KW"/>
</dbReference>
<dbReference type="Gene3D" id="3.20.20.140">
    <property type="entry name" value="Metal-dependent hydrolases"/>
    <property type="match status" value="1"/>
</dbReference>
<feature type="domain" description="Amidohydrolase-related" evidence="2">
    <location>
        <begin position="98"/>
        <end position="347"/>
    </location>
</feature>
<sequence length="352" mass="38623">MNGHAISADSHVTEPIELYAERVDARFKDRVPTISNQDGWRMLHAEGMAPRKLMTASELELAVVAGPDPEQRLREQRQDGVVGEVVYPNWALQTCFVGDPELQNAICKAYNDWAHDALMTTDWSLPVAMIPMANIDDAIAEAQRAASLGFRALSLPARVEQREYNSEDNDPFWACASELGLPLTFHSGTGYDPRLVRGQGANVINYVLGAQLDGPRVLLHLAAGGVLDRFPTLRIVAVETGASWLGWVMTQADAVYADHAFFAKKKLSAPPSEFIRRQCHATFMVDPVAVQNRNITGVECLIWGNDYPHPEGTWPQSATQAAPQFDGVPDEEVDAIVGGNAAAVFGFDRTRL</sequence>
<keyword evidence="3" id="KW-0378">Hydrolase</keyword>
<dbReference type="PANTHER" id="PTHR21240:SF28">
    <property type="entry name" value="ISO-OROTATE DECARBOXYLASE (EUROFUNG)"/>
    <property type="match status" value="1"/>
</dbReference>
<dbReference type="InterPro" id="IPR006680">
    <property type="entry name" value="Amidohydro-rel"/>
</dbReference>
<proteinExistence type="predicted"/>
<dbReference type="EMBL" id="CP000479">
    <property type="protein sequence ID" value="ABK69198.1"/>
    <property type="molecule type" value="Genomic_DNA"/>
</dbReference>
<dbReference type="HOGENOM" id="CLU_039329_0_0_11"/>
<dbReference type="GO" id="GO:0005737">
    <property type="term" value="C:cytoplasm"/>
    <property type="evidence" value="ECO:0007669"/>
    <property type="project" value="TreeGrafter"/>
</dbReference>
<dbReference type="KEGG" id="mav:MAV_0475"/>
<dbReference type="RefSeq" id="WP_011723577.1">
    <property type="nucleotide sequence ID" value="NC_008595.1"/>
</dbReference>
<dbReference type="InterPro" id="IPR032466">
    <property type="entry name" value="Metal_Hydrolase"/>
</dbReference>
<dbReference type="GO" id="GO:0016831">
    <property type="term" value="F:carboxy-lyase activity"/>
    <property type="evidence" value="ECO:0007669"/>
    <property type="project" value="InterPro"/>
</dbReference>
<evidence type="ECO:0000256" key="1">
    <source>
        <dbReference type="ARBA" id="ARBA00023239"/>
    </source>
</evidence>
<evidence type="ECO:0000313" key="4">
    <source>
        <dbReference type="Proteomes" id="UP000001574"/>
    </source>
</evidence>
<gene>
    <name evidence="3" type="ordered locus">MAV_0475</name>
</gene>
<dbReference type="GO" id="GO:0019748">
    <property type="term" value="P:secondary metabolic process"/>
    <property type="evidence" value="ECO:0007669"/>
    <property type="project" value="TreeGrafter"/>
</dbReference>
<dbReference type="PANTHER" id="PTHR21240">
    <property type="entry name" value="2-AMINO-3-CARBOXYLMUCONATE-6-SEMIALDEHYDE DECARBOXYLASE"/>
    <property type="match status" value="1"/>
</dbReference>
<reference evidence="3 4" key="1">
    <citation type="submission" date="2006-10" db="EMBL/GenBank/DDBJ databases">
        <authorList>
            <person name="Fleischmann R.D."/>
            <person name="Dodson R.J."/>
            <person name="Haft D.H."/>
            <person name="Merkel J.S."/>
            <person name="Nelson W.C."/>
            <person name="Fraser C.M."/>
        </authorList>
    </citation>
    <scope>NUCLEOTIDE SEQUENCE [LARGE SCALE GENOMIC DNA]</scope>
    <source>
        <strain evidence="3 4">104</strain>
    </source>
</reference>
<organism evidence="3 4">
    <name type="scientific">Mycobacterium avium (strain 104)</name>
    <dbReference type="NCBI Taxonomy" id="243243"/>
    <lineage>
        <taxon>Bacteria</taxon>
        <taxon>Bacillati</taxon>
        <taxon>Actinomycetota</taxon>
        <taxon>Actinomycetes</taxon>
        <taxon>Mycobacteriales</taxon>
        <taxon>Mycobacteriaceae</taxon>
        <taxon>Mycobacterium</taxon>
        <taxon>Mycobacterium avium complex (MAC)</taxon>
    </lineage>
</organism>
<accession>A0A0H3A3G4</accession>
<protein>
    <submittedName>
        <fullName evidence="3">Amidohydrolase family protein</fullName>
    </submittedName>
</protein>
<evidence type="ECO:0000259" key="2">
    <source>
        <dbReference type="Pfam" id="PF04909"/>
    </source>
</evidence>
<dbReference type="Proteomes" id="UP000001574">
    <property type="component" value="Chromosome"/>
</dbReference>
<dbReference type="Pfam" id="PF04909">
    <property type="entry name" value="Amidohydro_2"/>
    <property type="match status" value="1"/>
</dbReference>
<evidence type="ECO:0000313" key="3">
    <source>
        <dbReference type="EMBL" id="ABK69198.1"/>
    </source>
</evidence>
<keyword evidence="1" id="KW-0456">Lyase</keyword>